<gene>
    <name evidence="1" type="ORF">AR686_07590</name>
</gene>
<proteinExistence type="predicted"/>
<name>A0A117KBU0_9FLAO</name>
<sequence length="226" mass="26683">MRVFALLFICLFLVSCNKGKKIQSKRGGIDIVTNIYYSASKGLEEHQQIILSKMNYQDKDLIELVPNIQIPEIIDSVYYIRDSLYFSIGNTLQSKSLIFKDQKFENGRNVKNKRYGAMWIDLPISNYQQRKNLNDTVLYGKKHFKRFQIISRETYSIFYLNKTDTILPYSLNPLADKDYGGRLERIDSYDKKRDLFTTIVLLPRKRWDKEAADIFEYNHQTNIGFK</sequence>
<evidence type="ECO:0000313" key="1">
    <source>
        <dbReference type="EMBL" id="KUJ56415.1"/>
    </source>
</evidence>
<dbReference type="Proteomes" id="UP000054388">
    <property type="component" value="Unassembled WGS sequence"/>
</dbReference>
<dbReference type="RefSeq" id="WP_059136380.1">
    <property type="nucleotide sequence ID" value="NZ_LMAI01000004.1"/>
</dbReference>
<reference evidence="1 2" key="1">
    <citation type="submission" date="2015-10" db="EMBL/GenBank/DDBJ databases">
        <title>Genome sequence of Chryseobacterium greenlandense.</title>
        <authorList>
            <person name="Newman J."/>
            <person name="Fischer K."/>
            <person name="Miller J."/>
        </authorList>
    </citation>
    <scope>NUCLEOTIDE SEQUENCE [LARGE SCALE GENOMIC DNA]</scope>
    <source>
        <strain evidence="1 2">UMB34</strain>
    </source>
</reference>
<dbReference type="EMBL" id="LMAI01000004">
    <property type="protein sequence ID" value="KUJ56415.1"/>
    <property type="molecule type" value="Genomic_DNA"/>
</dbReference>
<evidence type="ECO:0008006" key="3">
    <source>
        <dbReference type="Google" id="ProtNLM"/>
    </source>
</evidence>
<dbReference type="PROSITE" id="PS51257">
    <property type="entry name" value="PROKAR_LIPOPROTEIN"/>
    <property type="match status" value="1"/>
</dbReference>
<organism evidence="1 2">
    <name type="scientific">Chryseobacterium aquaticum subsp. greenlandense</name>
    <dbReference type="NCBI Taxonomy" id="345663"/>
    <lineage>
        <taxon>Bacteria</taxon>
        <taxon>Pseudomonadati</taxon>
        <taxon>Bacteroidota</taxon>
        <taxon>Flavobacteriia</taxon>
        <taxon>Flavobacteriales</taxon>
        <taxon>Weeksellaceae</taxon>
        <taxon>Chryseobacterium group</taxon>
        <taxon>Chryseobacterium</taxon>
    </lineage>
</organism>
<dbReference type="AlphaFoldDB" id="A0A117KBU0"/>
<evidence type="ECO:0000313" key="2">
    <source>
        <dbReference type="Proteomes" id="UP000054388"/>
    </source>
</evidence>
<protein>
    <recommendedName>
        <fullName evidence="3">Lipoprotein</fullName>
    </recommendedName>
</protein>
<comment type="caution">
    <text evidence="1">The sequence shown here is derived from an EMBL/GenBank/DDBJ whole genome shotgun (WGS) entry which is preliminary data.</text>
</comment>
<accession>A0A117KBU0</accession>